<dbReference type="AlphaFoldDB" id="A0A8J6LIP2"/>
<keyword evidence="2" id="KW-0472">Membrane</keyword>
<accession>A0A8J6LIP2</accession>
<dbReference type="SUPFAM" id="SSF52540">
    <property type="entry name" value="P-loop containing nucleoside triphosphate hydrolases"/>
    <property type="match status" value="1"/>
</dbReference>
<dbReference type="Pfam" id="PF13476">
    <property type="entry name" value="AAA_23"/>
    <property type="match status" value="1"/>
</dbReference>
<feature type="coiled-coil region" evidence="1">
    <location>
        <begin position="518"/>
        <end position="545"/>
    </location>
</feature>
<dbReference type="GO" id="GO:0016887">
    <property type="term" value="F:ATP hydrolysis activity"/>
    <property type="evidence" value="ECO:0007669"/>
    <property type="project" value="InterPro"/>
</dbReference>
<dbReference type="Gene3D" id="3.40.50.300">
    <property type="entry name" value="P-loop containing nucleotide triphosphate hydrolases"/>
    <property type="match status" value="2"/>
</dbReference>
<feature type="coiled-coil region" evidence="1">
    <location>
        <begin position="211"/>
        <end position="262"/>
    </location>
</feature>
<dbReference type="InterPro" id="IPR027417">
    <property type="entry name" value="P-loop_NTPase"/>
</dbReference>
<evidence type="ECO:0000313" key="4">
    <source>
        <dbReference type="EMBL" id="MBA2132856.1"/>
    </source>
</evidence>
<dbReference type="InterPro" id="IPR038729">
    <property type="entry name" value="Rad50/SbcC_AAA"/>
</dbReference>
<feature type="coiled-coil region" evidence="1">
    <location>
        <begin position="647"/>
        <end position="693"/>
    </location>
</feature>
<comment type="caution">
    <text evidence="4">The sequence shown here is derived from an EMBL/GenBank/DDBJ whole genome shotgun (WGS) entry which is preliminary data.</text>
</comment>
<feature type="coiled-coil region" evidence="1">
    <location>
        <begin position="788"/>
        <end position="847"/>
    </location>
</feature>
<evidence type="ECO:0000259" key="3">
    <source>
        <dbReference type="Pfam" id="PF13476"/>
    </source>
</evidence>
<proteinExistence type="predicted"/>
<sequence length="994" mass="111848">MGNVKFDRVRLTGFGPYRETTEFIFTDGLNVYVAPNESGKSTLVAGITALLFGLPQTTDPTVFGQARYLNWDHPLGFEGELFWRVDGESYRLRRNFQNNQISLARLENGEYREIIGGTHNPRAQRRNLRYEEKLKALIGLNSQGLFEATFCLTQPLPEADELDGRVQELLSGTGVGFKYATDQLAKELRELTRFTGRRGVTAKDAFEPRLLEQLAAEIETTRAAIARDRELVDQLEAVRKRLVEKENARGNLEEKLAAQERMLNLWSQWQQLKQNYEAARQVYTQVQKSREQARELDATLRRIEEEKTAYHWGPAVPPETAAILGELEAIVQQKTRLHQGISELEAEKGTVLAADQRTGNVVSGPDWSALGPQPVAVVERRREQAAEALAFWAEWEQLEAAVAENWRVRAEEYSLFEGADPELVETLKVCESRRAYLRSVLENASLKWENAKAERRRLDYRRHLRLVLALGAAAAGGGLAVLWAGGRAGLPLALLAGVLLGAAGGYLAGCLFLPAGLRAQVQQEVVKNEAQVNAAKRAIDEFEARVKPFTDRYPEVAAAVRRWEDLVDEGEELVRRQQELRRRELGAYAGPVAQCPLTAGGLLLNGRWPDLFSFAQVVAPDEDLTCLGELVAWLAEKPARWWQQLQAEATAYEEEQARRRRQEARQEANEEYLAKQRQQLAALAQREEELRGRIDPLLTAAGGDYQEAKRLWANWQELEQKEEKARAALENILAIHRVNSLADLEAKSDDAFLEAQTLLSERQKLVAAHPGLAQLETATEPEAIEAGYARRREEVARAQAELRVLDEEIRRLTMELARLEGQEPVNIARAEEKLTELTARHAEVELTCDALAVAYQELTAAIHDFQSTYRRRLAAATTEYYRGITGFSGRRVELDEAFRVTVSIDGRPVAPGQLSHGARDQLYIALRLGIADLLATEAVLPFVFDDPFLNCDAERLNKIRASLQLLAAERQVILLSHRVDFAAWGEELVVRRLS</sequence>
<keyword evidence="5" id="KW-1185">Reference proteome</keyword>
<gene>
    <name evidence="4" type="ORF">G5B42_04775</name>
</gene>
<protein>
    <submittedName>
        <fullName evidence="4">AAA family ATPase</fullName>
    </submittedName>
</protein>
<keyword evidence="2" id="KW-0812">Transmembrane</keyword>
<dbReference type="GO" id="GO:0006302">
    <property type="term" value="P:double-strand break repair"/>
    <property type="evidence" value="ECO:0007669"/>
    <property type="project" value="InterPro"/>
</dbReference>
<keyword evidence="2" id="KW-1133">Transmembrane helix</keyword>
<dbReference type="PANTHER" id="PTHR41259">
    <property type="entry name" value="DOUBLE-STRAND BREAK REPAIR RAD50 ATPASE, PUTATIVE-RELATED"/>
    <property type="match status" value="1"/>
</dbReference>
<dbReference type="Proteomes" id="UP000657177">
    <property type="component" value="Unassembled WGS sequence"/>
</dbReference>
<organism evidence="4 5">
    <name type="scientific">Capillibacterium thermochitinicola</name>
    <dbReference type="NCBI Taxonomy" id="2699427"/>
    <lineage>
        <taxon>Bacteria</taxon>
        <taxon>Bacillati</taxon>
        <taxon>Bacillota</taxon>
        <taxon>Capillibacterium</taxon>
    </lineage>
</organism>
<dbReference type="EMBL" id="JAAKDE010000009">
    <property type="protein sequence ID" value="MBA2132856.1"/>
    <property type="molecule type" value="Genomic_DNA"/>
</dbReference>
<feature type="transmembrane region" description="Helical" evidence="2">
    <location>
        <begin position="490"/>
        <end position="513"/>
    </location>
</feature>
<name>A0A8J6LIP2_9FIRM</name>
<reference evidence="4" key="1">
    <citation type="submission" date="2020-06" db="EMBL/GenBank/DDBJ databases">
        <title>Novel chitinolytic bacterium.</title>
        <authorList>
            <person name="Ungkulpasvich U."/>
            <person name="Kosugi A."/>
            <person name="Uke A."/>
        </authorList>
    </citation>
    <scope>NUCLEOTIDE SEQUENCE</scope>
    <source>
        <strain evidence="4">UUS1-1</strain>
    </source>
</reference>
<feature type="transmembrane region" description="Helical" evidence="2">
    <location>
        <begin position="464"/>
        <end position="484"/>
    </location>
</feature>
<keyword evidence="1" id="KW-0175">Coiled coil</keyword>
<evidence type="ECO:0000256" key="1">
    <source>
        <dbReference type="SAM" id="Coils"/>
    </source>
</evidence>
<dbReference type="RefSeq" id="WP_181339313.1">
    <property type="nucleotide sequence ID" value="NZ_JAAKDE010000009.1"/>
</dbReference>
<feature type="coiled-coil region" evidence="1">
    <location>
        <begin position="286"/>
        <end position="347"/>
    </location>
</feature>
<evidence type="ECO:0000256" key="2">
    <source>
        <dbReference type="SAM" id="Phobius"/>
    </source>
</evidence>
<feature type="domain" description="Rad50/SbcC-type AAA" evidence="3">
    <location>
        <begin position="8"/>
        <end position="277"/>
    </location>
</feature>
<dbReference type="PANTHER" id="PTHR41259:SF1">
    <property type="entry name" value="DOUBLE-STRAND BREAK REPAIR RAD50 ATPASE, PUTATIVE-RELATED"/>
    <property type="match status" value="1"/>
</dbReference>
<evidence type="ECO:0000313" key="5">
    <source>
        <dbReference type="Proteomes" id="UP000657177"/>
    </source>
</evidence>